<comment type="similarity">
    <text evidence="1">Belongs to the sigma-70 factor family. ECF subfamily.</text>
</comment>
<evidence type="ECO:0000256" key="3">
    <source>
        <dbReference type="ARBA" id="ARBA00023082"/>
    </source>
</evidence>
<dbReference type="InterPro" id="IPR039425">
    <property type="entry name" value="RNA_pol_sigma-70-like"/>
</dbReference>
<dbReference type="InterPro" id="IPR013324">
    <property type="entry name" value="RNA_pol_sigma_r3/r4-like"/>
</dbReference>
<dbReference type="EMBL" id="CAFBOS010000199">
    <property type="protein sequence ID" value="CAB5016374.1"/>
    <property type="molecule type" value="Genomic_DNA"/>
</dbReference>
<evidence type="ECO:0000313" key="9">
    <source>
        <dbReference type="EMBL" id="CAB4737774.1"/>
    </source>
</evidence>
<evidence type="ECO:0000256" key="1">
    <source>
        <dbReference type="ARBA" id="ARBA00010641"/>
    </source>
</evidence>
<dbReference type="InterPro" id="IPR014284">
    <property type="entry name" value="RNA_pol_sigma-70_dom"/>
</dbReference>
<proteinExistence type="inferred from homology"/>
<dbReference type="Gene3D" id="1.10.1740.10">
    <property type="match status" value="1"/>
</dbReference>
<dbReference type="GO" id="GO:0006352">
    <property type="term" value="P:DNA-templated transcription initiation"/>
    <property type="evidence" value="ECO:0007669"/>
    <property type="project" value="InterPro"/>
</dbReference>
<dbReference type="InterPro" id="IPR013249">
    <property type="entry name" value="RNA_pol_sigma70_r4_t2"/>
</dbReference>
<dbReference type="PANTHER" id="PTHR43133">
    <property type="entry name" value="RNA POLYMERASE ECF-TYPE SIGMA FACTO"/>
    <property type="match status" value="1"/>
</dbReference>
<evidence type="ECO:0000313" key="10">
    <source>
        <dbReference type="EMBL" id="CAB4937129.1"/>
    </source>
</evidence>
<dbReference type="InterPro" id="IPR013325">
    <property type="entry name" value="RNA_pol_sigma_r2"/>
</dbReference>
<dbReference type="InterPro" id="IPR036388">
    <property type="entry name" value="WH-like_DNA-bd_sf"/>
</dbReference>
<feature type="region of interest" description="Disordered" evidence="6">
    <location>
        <begin position="112"/>
        <end position="139"/>
    </location>
</feature>
<sequence>MSSPFARRPDARGEAAFRPALASDLELAAAVNAGHPAALDELLRRHQGRMYTICLRMTGNETDARDATQEAMLAICRGLPRFDQRSAFSTWVYRVTTNACLDELRRRARRPVAHGSADDVAATASSTHQRAGGGATSSAGDDAVVARLTLDDALARLPNDFRAALVLRDLCELDYAEISQVLDIPPGTVRSRIARARAALARDLGNQTPPGDRPTKQP</sequence>
<evidence type="ECO:0000256" key="2">
    <source>
        <dbReference type="ARBA" id="ARBA00023015"/>
    </source>
</evidence>
<gene>
    <name evidence="9" type="ORF">UFOPK2754_00944</name>
    <name evidence="10" type="ORF">UFOPK3543_03013</name>
    <name evidence="11" type="ORF">UFOPK3967_02519</name>
</gene>
<evidence type="ECO:0000259" key="7">
    <source>
        <dbReference type="Pfam" id="PF04542"/>
    </source>
</evidence>
<keyword evidence="5" id="KW-0804">Transcription</keyword>
<dbReference type="Gene3D" id="1.10.10.10">
    <property type="entry name" value="Winged helix-like DNA-binding domain superfamily/Winged helix DNA-binding domain"/>
    <property type="match status" value="1"/>
</dbReference>
<evidence type="ECO:0000256" key="4">
    <source>
        <dbReference type="ARBA" id="ARBA00023125"/>
    </source>
</evidence>
<dbReference type="SUPFAM" id="SSF88946">
    <property type="entry name" value="Sigma2 domain of RNA polymerase sigma factors"/>
    <property type="match status" value="1"/>
</dbReference>
<keyword evidence="2" id="KW-0805">Transcription regulation</keyword>
<dbReference type="EMBL" id="CAFBMH010000189">
    <property type="protein sequence ID" value="CAB4937129.1"/>
    <property type="molecule type" value="Genomic_DNA"/>
</dbReference>
<keyword evidence="4" id="KW-0238">DNA-binding</keyword>
<keyword evidence="3" id="KW-0731">Sigma factor</keyword>
<dbReference type="GO" id="GO:0016987">
    <property type="term" value="F:sigma factor activity"/>
    <property type="evidence" value="ECO:0007669"/>
    <property type="project" value="UniProtKB-KW"/>
</dbReference>
<dbReference type="GO" id="GO:0003677">
    <property type="term" value="F:DNA binding"/>
    <property type="evidence" value="ECO:0007669"/>
    <property type="project" value="UniProtKB-KW"/>
</dbReference>
<dbReference type="EMBL" id="CAEZYR010000026">
    <property type="protein sequence ID" value="CAB4737774.1"/>
    <property type="molecule type" value="Genomic_DNA"/>
</dbReference>
<dbReference type="NCBIfam" id="TIGR02937">
    <property type="entry name" value="sigma70-ECF"/>
    <property type="match status" value="1"/>
</dbReference>
<reference evidence="11" key="1">
    <citation type="submission" date="2020-05" db="EMBL/GenBank/DDBJ databases">
        <authorList>
            <person name="Chiriac C."/>
            <person name="Salcher M."/>
            <person name="Ghai R."/>
            <person name="Kavagutti S V."/>
        </authorList>
    </citation>
    <scope>NUCLEOTIDE SEQUENCE</scope>
</reference>
<feature type="domain" description="RNA polymerase sigma factor 70 region 4 type 2" evidence="8">
    <location>
        <begin position="149"/>
        <end position="200"/>
    </location>
</feature>
<evidence type="ECO:0000313" key="11">
    <source>
        <dbReference type="EMBL" id="CAB5016374.1"/>
    </source>
</evidence>
<organism evidence="11">
    <name type="scientific">freshwater metagenome</name>
    <dbReference type="NCBI Taxonomy" id="449393"/>
    <lineage>
        <taxon>unclassified sequences</taxon>
        <taxon>metagenomes</taxon>
        <taxon>ecological metagenomes</taxon>
    </lineage>
</organism>
<protein>
    <submittedName>
        <fullName evidence="11">Unannotated protein</fullName>
    </submittedName>
</protein>
<name>A0A6J7QQM9_9ZZZZ</name>
<feature type="compositionally biased region" description="Low complexity" evidence="6">
    <location>
        <begin position="118"/>
        <end position="127"/>
    </location>
</feature>
<evidence type="ECO:0000259" key="8">
    <source>
        <dbReference type="Pfam" id="PF08281"/>
    </source>
</evidence>
<dbReference type="AlphaFoldDB" id="A0A6J7QQM9"/>
<dbReference type="InterPro" id="IPR007627">
    <property type="entry name" value="RNA_pol_sigma70_r2"/>
</dbReference>
<accession>A0A6J7QQM9</accession>
<evidence type="ECO:0000256" key="5">
    <source>
        <dbReference type="ARBA" id="ARBA00023163"/>
    </source>
</evidence>
<dbReference type="SUPFAM" id="SSF88659">
    <property type="entry name" value="Sigma3 and sigma4 domains of RNA polymerase sigma factors"/>
    <property type="match status" value="1"/>
</dbReference>
<dbReference type="PANTHER" id="PTHR43133:SF8">
    <property type="entry name" value="RNA POLYMERASE SIGMA FACTOR HI_1459-RELATED"/>
    <property type="match status" value="1"/>
</dbReference>
<evidence type="ECO:0000256" key="6">
    <source>
        <dbReference type="SAM" id="MobiDB-lite"/>
    </source>
</evidence>
<feature type="domain" description="RNA polymerase sigma-70 region 2" evidence="7">
    <location>
        <begin position="42"/>
        <end position="110"/>
    </location>
</feature>
<dbReference type="Pfam" id="PF04542">
    <property type="entry name" value="Sigma70_r2"/>
    <property type="match status" value="1"/>
</dbReference>
<dbReference type="Pfam" id="PF08281">
    <property type="entry name" value="Sigma70_r4_2"/>
    <property type="match status" value="1"/>
</dbReference>